<dbReference type="PRINTS" id="PR00344">
    <property type="entry name" value="BCTRLSENSOR"/>
</dbReference>
<feature type="modified residue" description="4-aspartylphosphate" evidence="5">
    <location>
        <position position="694"/>
    </location>
</feature>
<dbReference type="InterPro" id="IPR001789">
    <property type="entry name" value="Sig_transdc_resp-reg_receiver"/>
</dbReference>
<dbReference type="EMBL" id="QFQI01000005">
    <property type="protein sequence ID" value="PZQ60419.1"/>
    <property type="molecule type" value="Genomic_DNA"/>
</dbReference>
<dbReference type="InterPro" id="IPR011006">
    <property type="entry name" value="CheY-like_superfamily"/>
</dbReference>
<evidence type="ECO:0000259" key="7">
    <source>
        <dbReference type="PROSITE" id="PS50109"/>
    </source>
</evidence>
<dbReference type="SUPFAM" id="SSF48452">
    <property type="entry name" value="TPR-like"/>
    <property type="match status" value="2"/>
</dbReference>
<dbReference type="CDD" id="cd16922">
    <property type="entry name" value="HATPase_EvgS-ArcB-TorS-like"/>
    <property type="match status" value="1"/>
</dbReference>
<feature type="transmembrane region" description="Helical" evidence="6">
    <location>
        <begin position="363"/>
        <end position="386"/>
    </location>
</feature>
<dbReference type="Proteomes" id="UP000249229">
    <property type="component" value="Unassembled WGS sequence"/>
</dbReference>
<dbReference type="Gene3D" id="3.40.50.2300">
    <property type="match status" value="1"/>
</dbReference>
<proteinExistence type="predicted"/>
<reference evidence="9 10" key="1">
    <citation type="submission" date="2017-08" db="EMBL/GenBank/DDBJ databases">
        <title>Infants hospitalized years apart are colonized by the same room-sourced microbial strains.</title>
        <authorList>
            <person name="Brooks B."/>
            <person name="Olm M.R."/>
            <person name="Firek B.A."/>
            <person name="Baker R."/>
            <person name="Thomas B.C."/>
            <person name="Morowitz M.J."/>
            <person name="Banfield J.F."/>
        </authorList>
    </citation>
    <scope>NUCLEOTIDE SEQUENCE [LARGE SCALE GENOMIC DNA]</scope>
    <source>
        <strain evidence="9">S2_005_001_R1_22</strain>
    </source>
</reference>
<dbReference type="SMART" id="SM00388">
    <property type="entry name" value="HisKA"/>
    <property type="match status" value="1"/>
</dbReference>
<accession>A0A2W5P8H8</accession>
<dbReference type="Gene3D" id="1.10.287.130">
    <property type="match status" value="1"/>
</dbReference>
<keyword evidence="6" id="KW-0472">Membrane</keyword>
<dbReference type="CDD" id="cd00156">
    <property type="entry name" value="REC"/>
    <property type="match status" value="1"/>
</dbReference>
<evidence type="ECO:0000256" key="1">
    <source>
        <dbReference type="ARBA" id="ARBA00000085"/>
    </source>
</evidence>
<dbReference type="InterPro" id="IPR036097">
    <property type="entry name" value="HisK_dim/P_sf"/>
</dbReference>
<dbReference type="Gene3D" id="1.25.40.10">
    <property type="entry name" value="Tetratricopeptide repeat domain"/>
    <property type="match status" value="2"/>
</dbReference>
<dbReference type="SMART" id="SM00387">
    <property type="entry name" value="HATPase_c"/>
    <property type="match status" value="1"/>
</dbReference>
<dbReference type="InterPro" id="IPR003594">
    <property type="entry name" value="HATPase_dom"/>
</dbReference>
<dbReference type="AlphaFoldDB" id="A0A2W5P8H8"/>
<dbReference type="Pfam" id="PF13424">
    <property type="entry name" value="TPR_12"/>
    <property type="match status" value="1"/>
</dbReference>
<evidence type="ECO:0000256" key="3">
    <source>
        <dbReference type="ARBA" id="ARBA00022553"/>
    </source>
</evidence>
<dbReference type="InterPro" id="IPR005467">
    <property type="entry name" value="His_kinase_dom"/>
</dbReference>
<dbReference type="InterPro" id="IPR011990">
    <property type="entry name" value="TPR-like_helical_dom_sf"/>
</dbReference>
<dbReference type="PANTHER" id="PTHR45339">
    <property type="entry name" value="HYBRID SIGNAL TRANSDUCTION HISTIDINE KINASE J"/>
    <property type="match status" value="1"/>
</dbReference>
<feature type="domain" description="Response regulatory" evidence="8">
    <location>
        <begin position="648"/>
        <end position="758"/>
    </location>
</feature>
<evidence type="ECO:0000313" key="9">
    <source>
        <dbReference type="EMBL" id="PZQ60419.1"/>
    </source>
</evidence>
<dbReference type="InterPro" id="IPR003661">
    <property type="entry name" value="HisK_dim/P_dom"/>
</dbReference>
<dbReference type="PANTHER" id="PTHR45339:SF1">
    <property type="entry name" value="HYBRID SIGNAL TRANSDUCTION HISTIDINE KINASE J"/>
    <property type="match status" value="1"/>
</dbReference>
<dbReference type="InterPro" id="IPR004358">
    <property type="entry name" value="Sig_transdc_His_kin-like_C"/>
</dbReference>
<comment type="catalytic activity">
    <reaction evidence="1">
        <text>ATP + protein L-histidine = ADP + protein N-phospho-L-histidine.</text>
        <dbReference type="EC" id="2.7.13.3"/>
    </reaction>
</comment>
<evidence type="ECO:0000259" key="8">
    <source>
        <dbReference type="PROSITE" id="PS50110"/>
    </source>
</evidence>
<keyword evidence="4" id="KW-0902">Two-component regulatory system</keyword>
<name>A0A2W5P8H8_9SPHN</name>
<dbReference type="SUPFAM" id="SSF55874">
    <property type="entry name" value="ATPase domain of HSP90 chaperone/DNA topoisomerase II/histidine kinase"/>
    <property type="match status" value="1"/>
</dbReference>
<dbReference type="SUPFAM" id="SSF52172">
    <property type="entry name" value="CheY-like"/>
    <property type="match status" value="1"/>
</dbReference>
<evidence type="ECO:0000256" key="5">
    <source>
        <dbReference type="PROSITE-ProRule" id="PRU00169"/>
    </source>
</evidence>
<dbReference type="SUPFAM" id="SSF47384">
    <property type="entry name" value="Homodimeric domain of signal transducing histidine kinase"/>
    <property type="match status" value="1"/>
</dbReference>
<evidence type="ECO:0000256" key="2">
    <source>
        <dbReference type="ARBA" id="ARBA00012438"/>
    </source>
</evidence>
<dbReference type="FunFam" id="3.30.565.10:FF:000010">
    <property type="entry name" value="Sensor histidine kinase RcsC"/>
    <property type="match status" value="1"/>
</dbReference>
<organism evidence="9 10">
    <name type="scientific">Sphingomonas taxi</name>
    <dbReference type="NCBI Taxonomy" id="1549858"/>
    <lineage>
        <taxon>Bacteria</taxon>
        <taxon>Pseudomonadati</taxon>
        <taxon>Pseudomonadota</taxon>
        <taxon>Alphaproteobacteria</taxon>
        <taxon>Sphingomonadales</taxon>
        <taxon>Sphingomonadaceae</taxon>
        <taxon>Sphingomonas</taxon>
    </lineage>
</organism>
<comment type="caution">
    <text evidence="9">The sequence shown here is derived from an EMBL/GenBank/DDBJ whole genome shotgun (WGS) entry which is preliminary data.</text>
</comment>
<feature type="domain" description="Histidine kinase" evidence="7">
    <location>
        <begin position="420"/>
        <end position="636"/>
    </location>
</feature>
<dbReference type="InterPro" id="IPR036890">
    <property type="entry name" value="HATPase_C_sf"/>
</dbReference>
<dbReference type="Gene3D" id="3.30.565.10">
    <property type="entry name" value="Histidine kinase-like ATPase, C-terminal domain"/>
    <property type="match status" value="1"/>
</dbReference>
<keyword evidence="6" id="KW-1133">Transmembrane helix</keyword>
<keyword evidence="3 5" id="KW-0597">Phosphoprotein</keyword>
<dbReference type="PROSITE" id="PS50110">
    <property type="entry name" value="RESPONSE_REGULATORY"/>
    <property type="match status" value="1"/>
</dbReference>
<dbReference type="Pfam" id="PF02518">
    <property type="entry name" value="HATPase_c"/>
    <property type="match status" value="1"/>
</dbReference>
<dbReference type="EC" id="2.7.13.3" evidence="2"/>
<evidence type="ECO:0000256" key="6">
    <source>
        <dbReference type="SAM" id="Phobius"/>
    </source>
</evidence>
<dbReference type="Pfam" id="PF00512">
    <property type="entry name" value="HisKA"/>
    <property type="match status" value="1"/>
</dbReference>
<dbReference type="PROSITE" id="PS50109">
    <property type="entry name" value="HIS_KIN"/>
    <property type="match status" value="1"/>
</dbReference>
<protein>
    <recommendedName>
        <fullName evidence="2">histidine kinase</fullName>
        <ecNumber evidence="2">2.7.13.3</ecNumber>
    </recommendedName>
</protein>
<dbReference type="GO" id="GO:0000155">
    <property type="term" value="F:phosphorelay sensor kinase activity"/>
    <property type="evidence" value="ECO:0007669"/>
    <property type="project" value="InterPro"/>
</dbReference>
<dbReference type="CDD" id="cd00082">
    <property type="entry name" value="HisKA"/>
    <property type="match status" value="1"/>
</dbReference>
<evidence type="ECO:0000313" key="10">
    <source>
        <dbReference type="Proteomes" id="UP000249229"/>
    </source>
</evidence>
<evidence type="ECO:0000256" key="4">
    <source>
        <dbReference type="ARBA" id="ARBA00023012"/>
    </source>
</evidence>
<gene>
    <name evidence="9" type="ORF">DI544_08365</name>
</gene>
<keyword evidence="6" id="KW-0812">Transmembrane</keyword>
<sequence>MYADELATIERRMATDPERALVMAQQARASLPDGAERGRREATLLWLQGEAQVRIGDPHRGLQSLREAGVVAASAHAPLRLMANILLSQGSGLTDVGRITEALNTLQRAHDMFVRLGDQRSRARALILIALLYVSGHDNETALRYFDQARENYGSDPGLAVAVDSGRGTALLALGRTAEAEAEFRGALAAARTLRSAPAIAQSLGYMAEAQLRGGDVAEASHSIARAFAAASRAEAAPTRPQLVALAAAAALQQGEIAKAVRLVRERFDGVTLDRTMLADRYAHDTAYRVYVAAGRPAEALRHLIALKRLDDQATEIARSTSAALAAAQFDYANQELRIARLKTAALSRRMAFERATADTQRLMFYGVIGTTLLVITLLAVGLAMIGRSRNRVRAVNQDLAASNAQLEKLSRAKTEFLATTSHEIRTPLNGILGMTQVMLADGGLDALTRDRLGVVHGAGVTMRALVNDILDMAKIETGRMTVENVPFDLHATVEEAARLWREPAAAKGLVFDVAIGAVPRWIMGDPARLRQIVFNLLSNAVKFTAAGSVSLLVAEEEGRLRLAVADSGIGIDTAAHGIIFDSFRQAEAGTTRRFGGTGLGLSISRSLAQGMGGDVTVTSRVGTGSCFTLDLPCVVAEAPGEKGVHGGLLVVERNPINRAMFRSLFAGAGVVSFADADALAEIARIRPDRVLVDAATLELTGGVLSELVDAANGAPVALLTTVLDEETRCAIYAAGITRIVEKPVSKRVLVAAIAAMPDGAVRDAA</sequence>